<reference evidence="2" key="1">
    <citation type="submission" date="2018-02" db="EMBL/GenBank/DDBJ databases">
        <title>Rhizophora mucronata_Transcriptome.</title>
        <authorList>
            <person name="Meera S.P."/>
            <person name="Sreeshan A."/>
            <person name="Augustine A."/>
        </authorList>
    </citation>
    <scope>NUCLEOTIDE SEQUENCE</scope>
    <source>
        <tissue evidence="2">Leaf</tissue>
    </source>
</reference>
<sequence length="75" mass="8812">MDWTPVEIQLKMLSLLICQTTSHFLHAISRSVHHVFSVLLQVSWLLVKSPFYPHWPWNLMNFLTLVRGQMVACPH</sequence>
<evidence type="ECO:0000313" key="1">
    <source>
        <dbReference type="EMBL" id="MBX27427.1"/>
    </source>
</evidence>
<accession>A0A2P2MB41</accession>
<proteinExistence type="predicted"/>
<evidence type="ECO:0000313" key="2">
    <source>
        <dbReference type="EMBL" id="MBX27430.1"/>
    </source>
</evidence>
<dbReference type="EMBL" id="GGEC01046946">
    <property type="protein sequence ID" value="MBX27430.1"/>
    <property type="molecule type" value="Transcribed_RNA"/>
</dbReference>
<name>A0A2P2MB41_RHIMU</name>
<organism evidence="2">
    <name type="scientific">Rhizophora mucronata</name>
    <name type="common">Asiatic mangrove</name>
    <dbReference type="NCBI Taxonomy" id="61149"/>
    <lineage>
        <taxon>Eukaryota</taxon>
        <taxon>Viridiplantae</taxon>
        <taxon>Streptophyta</taxon>
        <taxon>Embryophyta</taxon>
        <taxon>Tracheophyta</taxon>
        <taxon>Spermatophyta</taxon>
        <taxon>Magnoliopsida</taxon>
        <taxon>eudicotyledons</taxon>
        <taxon>Gunneridae</taxon>
        <taxon>Pentapetalae</taxon>
        <taxon>rosids</taxon>
        <taxon>fabids</taxon>
        <taxon>Malpighiales</taxon>
        <taxon>Rhizophoraceae</taxon>
        <taxon>Rhizophora</taxon>
    </lineage>
</organism>
<dbReference type="EMBL" id="GGEC01046943">
    <property type="protein sequence ID" value="MBX27427.1"/>
    <property type="molecule type" value="Transcribed_RNA"/>
</dbReference>
<dbReference type="AlphaFoldDB" id="A0A2P2MB41"/>
<protein>
    <submittedName>
        <fullName evidence="1">Kinesin-like protein KCA2</fullName>
    </submittedName>
</protein>